<dbReference type="NCBIfam" id="TIGR00071">
    <property type="entry name" value="hisT_truA"/>
    <property type="match status" value="1"/>
</dbReference>
<dbReference type="CDD" id="cd02569">
    <property type="entry name" value="PseudoU_synth_ScPus3"/>
    <property type="match status" value="1"/>
</dbReference>
<sequence length="397" mass="44701">MEGAPPAKKMKTERQFDFSKCARRKVALMFAYLGWDYDGLVVQADSDNTIEEYVFHALEKTKLIESREACGWTRCGRTDKGVSAFRQVASLIVRSNLKEGPGVFWSEGTNAANWKETTQEIDFCQALNGVLPKEVRVLAWSVVPEDFSARFNCTQRVYKYFFARGQLNVDAMIAGSRLLIGEHDFRNFCRIDKNKARLETSYVRTIVNVTLESSKWSCDTASGSSAYDMLELTVVGSSFLWHQIRCIVAVLLAVGSGRESPEVISQLLDINTHPRRPQYGMASETPLCLFDCSYDGVNLEWTWQPRALNATIVHLQKIWADLQTKANMVRRMLGDLEELPGASGDSNGMTDYLYCGPPAKNYIPLLQRPTCDGLEDKREKMNAKQNGPPQSLLTESL</sequence>
<evidence type="ECO:0000259" key="4">
    <source>
        <dbReference type="Pfam" id="PF01416"/>
    </source>
</evidence>
<dbReference type="InterPro" id="IPR041707">
    <property type="entry name" value="Pus3-like"/>
</dbReference>
<feature type="domain" description="Pseudouridine synthase I TruA alpha/beta" evidence="4">
    <location>
        <begin position="177"/>
        <end position="295"/>
    </location>
</feature>
<organism evidence="5 6">
    <name type="scientific">Plectus sambesii</name>
    <dbReference type="NCBI Taxonomy" id="2011161"/>
    <lineage>
        <taxon>Eukaryota</taxon>
        <taxon>Metazoa</taxon>
        <taxon>Ecdysozoa</taxon>
        <taxon>Nematoda</taxon>
        <taxon>Chromadorea</taxon>
        <taxon>Plectida</taxon>
        <taxon>Plectina</taxon>
        <taxon>Plectoidea</taxon>
        <taxon>Plectidae</taxon>
        <taxon>Plectus</taxon>
    </lineage>
</organism>
<evidence type="ECO:0000256" key="1">
    <source>
        <dbReference type="ARBA" id="ARBA00009375"/>
    </source>
</evidence>
<protein>
    <submittedName>
        <fullName evidence="6">Pseudouridine synthase I TruA alpha/beta domain-containing protein</fullName>
    </submittedName>
</protein>
<keyword evidence="3" id="KW-0413">Isomerase</keyword>
<dbReference type="Pfam" id="PF01416">
    <property type="entry name" value="PseudoU_synth_1"/>
    <property type="match status" value="1"/>
</dbReference>
<dbReference type="GO" id="GO:0005634">
    <property type="term" value="C:nucleus"/>
    <property type="evidence" value="ECO:0007669"/>
    <property type="project" value="TreeGrafter"/>
</dbReference>
<dbReference type="Proteomes" id="UP000887566">
    <property type="component" value="Unplaced"/>
</dbReference>
<dbReference type="GO" id="GO:0005737">
    <property type="term" value="C:cytoplasm"/>
    <property type="evidence" value="ECO:0007669"/>
    <property type="project" value="TreeGrafter"/>
</dbReference>
<proteinExistence type="inferred from homology"/>
<dbReference type="Gene3D" id="3.30.70.660">
    <property type="entry name" value="Pseudouridine synthase I, catalytic domain, C-terminal subdomain"/>
    <property type="match status" value="1"/>
</dbReference>
<accession>A0A914WZP1</accession>
<dbReference type="PANTHER" id="PTHR11142">
    <property type="entry name" value="PSEUDOURIDYLATE SYNTHASE"/>
    <property type="match status" value="1"/>
</dbReference>
<keyword evidence="5" id="KW-1185">Reference proteome</keyword>
<dbReference type="SUPFAM" id="SSF55120">
    <property type="entry name" value="Pseudouridine synthase"/>
    <property type="match status" value="1"/>
</dbReference>
<dbReference type="FunFam" id="3.30.70.580:FF:000007">
    <property type="entry name" value="tRNA pseudouridine synthase"/>
    <property type="match status" value="1"/>
</dbReference>
<dbReference type="InterPro" id="IPR020095">
    <property type="entry name" value="PsdUridine_synth_TruA_C"/>
</dbReference>
<dbReference type="InterPro" id="IPR001406">
    <property type="entry name" value="PsdUridine_synth_TruA"/>
</dbReference>
<evidence type="ECO:0000313" key="5">
    <source>
        <dbReference type="Proteomes" id="UP000887566"/>
    </source>
</evidence>
<evidence type="ECO:0000313" key="6">
    <source>
        <dbReference type="WBParaSite" id="PSAMB.scaffold5736size10992.g27284.t1"/>
    </source>
</evidence>
<dbReference type="AlphaFoldDB" id="A0A914WZP1"/>
<dbReference type="InterPro" id="IPR020097">
    <property type="entry name" value="PsdUridine_synth_TruA_a/b_dom"/>
</dbReference>
<dbReference type="InterPro" id="IPR020103">
    <property type="entry name" value="PsdUridine_synth_cat_dom_sf"/>
</dbReference>
<dbReference type="WBParaSite" id="PSAMB.scaffold5736size10992.g27284.t1">
    <property type="protein sequence ID" value="PSAMB.scaffold5736size10992.g27284.t1"/>
    <property type="gene ID" value="PSAMB.scaffold5736size10992.g27284"/>
</dbReference>
<dbReference type="GO" id="GO:0031119">
    <property type="term" value="P:tRNA pseudouridine synthesis"/>
    <property type="evidence" value="ECO:0007669"/>
    <property type="project" value="TreeGrafter"/>
</dbReference>
<comment type="similarity">
    <text evidence="1">Belongs to the tRNA pseudouridine synthase TruA family.</text>
</comment>
<dbReference type="PANTHER" id="PTHR11142:SF5">
    <property type="entry name" value="TRNA PSEUDOURIDINE(38_39) SYNTHASE"/>
    <property type="match status" value="1"/>
</dbReference>
<dbReference type="HAMAP" id="MF_00171">
    <property type="entry name" value="TruA"/>
    <property type="match status" value="1"/>
</dbReference>
<evidence type="ECO:0000256" key="3">
    <source>
        <dbReference type="ARBA" id="ARBA00023235"/>
    </source>
</evidence>
<dbReference type="GO" id="GO:0009982">
    <property type="term" value="F:pseudouridine synthase activity"/>
    <property type="evidence" value="ECO:0007669"/>
    <property type="project" value="InterPro"/>
</dbReference>
<evidence type="ECO:0000256" key="2">
    <source>
        <dbReference type="ARBA" id="ARBA00022694"/>
    </source>
</evidence>
<dbReference type="GO" id="GO:1990481">
    <property type="term" value="P:mRNA pseudouridine synthesis"/>
    <property type="evidence" value="ECO:0007669"/>
    <property type="project" value="TreeGrafter"/>
</dbReference>
<dbReference type="GO" id="GO:0003723">
    <property type="term" value="F:RNA binding"/>
    <property type="evidence" value="ECO:0007669"/>
    <property type="project" value="InterPro"/>
</dbReference>
<name>A0A914WZP1_9BILA</name>
<dbReference type="InterPro" id="IPR020094">
    <property type="entry name" value="TruA/RsuA/RluB/E/F_N"/>
</dbReference>
<keyword evidence="2" id="KW-0819">tRNA processing</keyword>
<dbReference type="Gene3D" id="3.30.70.580">
    <property type="entry name" value="Pseudouridine synthase I, catalytic domain, N-terminal subdomain"/>
    <property type="match status" value="1"/>
</dbReference>
<reference evidence="6" key="1">
    <citation type="submission" date="2022-11" db="UniProtKB">
        <authorList>
            <consortium name="WormBaseParasite"/>
        </authorList>
    </citation>
    <scope>IDENTIFICATION</scope>
</reference>